<dbReference type="PANTHER" id="PTHR21445">
    <property type="entry name" value="ENDONUCLEASE IV ENDODEOXYRIBONUCLEASE IV"/>
    <property type="match status" value="1"/>
</dbReference>
<dbReference type="GO" id="GO:0003677">
    <property type="term" value="F:DNA binding"/>
    <property type="evidence" value="ECO:0007669"/>
    <property type="project" value="InterPro"/>
</dbReference>
<organism evidence="2 3">
    <name type="scientific">Christensenella hongkongensis</name>
    <dbReference type="NCBI Taxonomy" id="270498"/>
    <lineage>
        <taxon>Bacteria</taxon>
        <taxon>Bacillati</taxon>
        <taxon>Bacillota</taxon>
        <taxon>Clostridia</taxon>
        <taxon>Christensenellales</taxon>
        <taxon>Christensenellaceae</taxon>
        <taxon>Christensenella</taxon>
    </lineage>
</organism>
<dbReference type="InterPro" id="IPR036237">
    <property type="entry name" value="Xyl_isomerase-like_sf"/>
</dbReference>
<gene>
    <name evidence="2" type="ORF">CHK_2901</name>
</gene>
<keyword evidence="2" id="KW-0378">Hydrolase</keyword>
<keyword evidence="2" id="KW-0255">Endonuclease</keyword>
<evidence type="ECO:0000259" key="1">
    <source>
        <dbReference type="Pfam" id="PF01261"/>
    </source>
</evidence>
<accession>A0A0M2NB11</accession>
<dbReference type="RefSeq" id="WP_046444720.1">
    <property type="nucleotide sequence ID" value="NZ_JAXDTA010000080.1"/>
</dbReference>
<dbReference type="STRING" id="270498.CHK_2901"/>
<dbReference type="OrthoDB" id="9805666at2"/>
<dbReference type="EMBL" id="LAYJ01000131">
    <property type="protein sequence ID" value="KKI49679.1"/>
    <property type="molecule type" value="Genomic_DNA"/>
</dbReference>
<dbReference type="Proteomes" id="UP000034076">
    <property type="component" value="Unassembled WGS sequence"/>
</dbReference>
<protein>
    <submittedName>
        <fullName evidence="2">Endonuclease IV</fullName>
        <ecNumber evidence="2">3.1.21.2</ecNumber>
    </submittedName>
</protein>
<dbReference type="EC" id="3.1.21.2" evidence="2"/>
<evidence type="ECO:0000313" key="2">
    <source>
        <dbReference type="EMBL" id="KKI49679.1"/>
    </source>
</evidence>
<dbReference type="PATRIC" id="fig|270498.16.peg.680"/>
<dbReference type="GO" id="GO:0008833">
    <property type="term" value="F:deoxyribonuclease IV (phage-T4-induced) activity"/>
    <property type="evidence" value="ECO:0007669"/>
    <property type="project" value="UniProtKB-EC"/>
</dbReference>
<dbReference type="GO" id="GO:0008081">
    <property type="term" value="F:phosphoric diester hydrolase activity"/>
    <property type="evidence" value="ECO:0007669"/>
    <property type="project" value="TreeGrafter"/>
</dbReference>
<dbReference type="GO" id="GO:0006284">
    <property type="term" value="P:base-excision repair"/>
    <property type="evidence" value="ECO:0007669"/>
    <property type="project" value="TreeGrafter"/>
</dbReference>
<dbReference type="PANTHER" id="PTHR21445:SF0">
    <property type="entry name" value="APURINIC-APYRIMIDINIC ENDONUCLEASE"/>
    <property type="match status" value="1"/>
</dbReference>
<comment type="caution">
    <text evidence="2">The sequence shown here is derived from an EMBL/GenBank/DDBJ whole genome shotgun (WGS) entry which is preliminary data.</text>
</comment>
<dbReference type="GO" id="GO:0008270">
    <property type="term" value="F:zinc ion binding"/>
    <property type="evidence" value="ECO:0007669"/>
    <property type="project" value="InterPro"/>
</dbReference>
<dbReference type="Gene3D" id="3.20.20.150">
    <property type="entry name" value="Divalent-metal-dependent TIM barrel enzymes"/>
    <property type="match status" value="1"/>
</dbReference>
<keyword evidence="2" id="KW-0540">Nuclease</keyword>
<feature type="domain" description="Xylose isomerase-like TIM barrel" evidence="1">
    <location>
        <begin position="26"/>
        <end position="265"/>
    </location>
</feature>
<proteinExistence type="predicted"/>
<dbReference type="InterPro" id="IPR013022">
    <property type="entry name" value="Xyl_isomerase-like_TIM-brl"/>
</dbReference>
<name>A0A0M2NB11_9FIRM</name>
<sequence>MIRFGPAGNSEAFYSEGHKHTYEAPQWVHSLGLNAFEYSFGRGVKLKEETGAKIREQAEKYGVAMSVHAPYYINLANDAPEKFEKNLSYFRESTIAAGYLGAQRVVFHPGSCAKMDRKLAFSNVQKNLKLIVDALWKEGFHDFIYCAETMGKINQIGDLEEIGLLTQISDCVYPAIDFGHLNARTLGGLRSKKDYIAVLDSLKKSAGEEKTRKMHVHFSHIQYTDKGEKLHLTFEDKEWGPFFEPLAEVLAERTEMEPVIICESSGTQAYDALKMKQLYEEAK</sequence>
<dbReference type="GO" id="GO:0003906">
    <property type="term" value="F:DNA-(apurinic or apyrimidinic site) endonuclease activity"/>
    <property type="evidence" value="ECO:0007669"/>
    <property type="project" value="TreeGrafter"/>
</dbReference>
<reference evidence="2 3" key="1">
    <citation type="submission" date="2015-04" db="EMBL/GenBank/DDBJ databases">
        <title>Draft genome sequence of bacteremic isolate Catabacter hongkongensis type strain HKU16T.</title>
        <authorList>
            <person name="Lau S.K."/>
            <person name="Teng J.L."/>
            <person name="Huang Y."/>
            <person name="Curreem S.O."/>
            <person name="Tsui S.K."/>
            <person name="Woo P.C."/>
        </authorList>
    </citation>
    <scope>NUCLEOTIDE SEQUENCE [LARGE SCALE GENOMIC DNA]</scope>
    <source>
        <strain evidence="2 3">HKU16</strain>
    </source>
</reference>
<dbReference type="Pfam" id="PF01261">
    <property type="entry name" value="AP_endonuc_2"/>
    <property type="match status" value="1"/>
</dbReference>
<dbReference type="SMART" id="SM00518">
    <property type="entry name" value="AP2Ec"/>
    <property type="match status" value="1"/>
</dbReference>
<dbReference type="AlphaFoldDB" id="A0A0M2NB11"/>
<dbReference type="SUPFAM" id="SSF51658">
    <property type="entry name" value="Xylose isomerase-like"/>
    <property type="match status" value="1"/>
</dbReference>
<evidence type="ECO:0000313" key="3">
    <source>
        <dbReference type="Proteomes" id="UP000034076"/>
    </source>
</evidence>
<keyword evidence="3" id="KW-1185">Reference proteome</keyword>
<dbReference type="InterPro" id="IPR001719">
    <property type="entry name" value="AP_endonuc_2"/>
</dbReference>